<dbReference type="PANTHER" id="PTHR45847:SF6">
    <property type="entry name" value="FATTY ACID AMIDE HYDROLASE"/>
    <property type="match status" value="1"/>
</dbReference>
<sequence>MSSPRYREVSRRKQAARAQAIRGSGVSDARPEGSDFEPYLRATAPEIVEHISRGEWTAAAVLEAYIARATEAQSLTNCLTEVLFAEASAAARQLDEEFASTGQIRGPLHGVPVSFKDQYDVAGVDTTVGLSAWANKPAARDAHVVALVRAAGGVPIAKTNVSQMMFFAECTNPIWGRTLNPHNKLYSSMGSSGGEAALLAMDGAALGWGSDIGGSLRMPASACGIFSLKPGWGRICMDGIQDPLRGFEGIRSVAGPMGRSVEDLEVAARVVFGKQGTEDAPAPLAYRDVVLPEKLKFGYYLSDGYIKPSPANQRAVLEAVDALRQAGHECVPFEVPQAVEAIECYMGLVAADGFKTLTADLGRDPVEPGISGTLLGPALPGWVRKTLAWALRRLFGDDVFARVTLATRPCSMQEYTQWVRRRDAYCRKFESEVWDKHGFDGVVSPVIGLPAMPHDSCRYLAPLAGSACLYNVLNTPVGVVPVTHVRPSDGATVEWTNPRVGSGHGSASIERLLYGFLDRNGRGKGGYYDAEKMAGIPVGVQVVGRKWEEEKVVEMMKVVDHALGPRAFGPFSWRR</sequence>
<dbReference type="EC" id="3.5.1.4" evidence="3"/>
<dbReference type="STRING" id="139420.A0A371DP18"/>
<protein>
    <recommendedName>
        <fullName evidence="3">amidase</fullName>
        <ecNumber evidence="3">3.5.1.4</ecNumber>
    </recommendedName>
</protein>
<accession>A0A371DP18</accession>
<keyword evidence="4" id="KW-0378">Hydrolase</keyword>
<evidence type="ECO:0000259" key="8">
    <source>
        <dbReference type="Pfam" id="PF01425"/>
    </source>
</evidence>
<comment type="similarity">
    <text evidence="2">Belongs to the amidase family.</text>
</comment>
<dbReference type="EMBL" id="KZ857385">
    <property type="protein sequence ID" value="RDX54271.1"/>
    <property type="molecule type" value="Genomic_DNA"/>
</dbReference>
<dbReference type="SUPFAM" id="SSF75304">
    <property type="entry name" value="Amidase signature (AS) enzymes"/>
    <property type="match status" value="1"/>
</dbReference>
<dbReference type="InterPro" id="IPR052096">
    <property type="entry name" value="Endocannabinoid_amidase"/>
</dbReference>
<comment type="catalytic activity">
    <reaction evidence="1">
        <text>a monocarboxylic acid amide + H2O = a monocarboxylate + NH4(+)</text>
        <dbReference type="Rhea" id="RHEA:12020"/>
        <dbReference type="ChEBI" id="CHEBI:15377"/>
        <dbReference type="ChEBI" id="CHEBI:28938"/>
        <dbReference type="ChEBI" id="CHEBI:35757"/>
        <dbReference type="ChEBI" id="CHEBI:83628"/>
        <dbReference type="EC" id="3.5.1.4"/>
    </reaction>
</comment>
<dbReference type="Proteomes" id="UP000256964">
    <property type="component" value="Unassembled WGS sequence"/>
</dbReference>
<reference evidence="9 10" key="1">
    <citation type="journal article" date="2018" name="Biotechnol. Biofuels">
        <title>Integrative visual omics of the white-rot fungus Polyporus brumalis exposes the biotechnological potential of its oxidative enzymes for delignifying raw plant biomass.</title>
        <authorList>
            <person name="Miyauchi S."/>
            <person name="Rancon A."/>
            <person name="Drula E."/>
            <person name="Hage H."/>
            <person name="Chaduli D."/>
            <person name="Favel A."/>
            <person name="Grisel S."/>
            <person name="Henrissat B."/>
            <person name="Herpoel-Gimbert I."/>
            <person name="Ruiz-Duenas F.J."/>
            <person name="Chevret D."/>
            <person name="Hainaut M."/>
            <person name="Lin J."/>
            <person name="Wang M."/>
            <person name="Pangilinan J."/>
            <person name="Lipzen A."/>
            <person name="Lesage-Meessen L."/>
            <person name="Navarro D."/>
            <person name="Riley R."/>
            <person name="Grigoriev I.V."/>
            <person name="Zhou S."/>
            <person name="Raouche S."/>
            <person name="Rosso M.N."/>
        </authorList>
    </citation>
    <scope>NUCLEOTIDE SEQUENCE [LARGE SCALE GENOMIC DNA]</scope>
    <source>
        <strain evidence="9 10">BRFM 1820</strain>
    </source>
</reference>
<dbReference type="GO" id="GO:0004040">
    <property type="term" value="F:amidase activity"/>
    <property type="evidence" value="ECO:0007669"/>
    <property type="project" value="UniProtKB-EC"/>
</dbReference>
<feature type="compositionally biased region" description="Basic and acidic residues" evidence="7">
    <location>
        <begin position="1"/>
        <end position="11"/>
    </location>
</feature>
<feature type="binding site" evidence="6">
    <location>
        <position position="165"/>
    </location>
    <ligand>
        <name>substrate</name>
    </ligand>
</feature>
<dbReference type="AlphaFoldDB" id="A0A371DP18"/>
<feature type="binding site" evidence="6">
    <location>
        <position position="191"/>
    </location>
    <ligand>
        <name>substrate</name>
    </ligand>
</feature>
<gene>
    <name evidence="9" type="ORF">OH76DRAFT_1398587</name>
</gene>
<evidence type="ECO:0000256" key="6">
    <source>
        <dbReference type="PIRSR" id="PIRSR001221-2"/>
    </source>
</evidence>
<evidence type="ECO:0000256" key="1">
    <source>
        <dbReference type="ARBA" id="ARBA00001311"/>
    </source>
</evidence>
<dbReference type="PIRSF" id="PIRSF001221">
    <property type="entry name" value="Amidase_fungi"/>
    <property type="match status" value="1"/>
</dbReference>
<feature type="binding site" evidence="6">
    <location>
        <begin position="212"/>
        <end position="215"/>
    </location>
    <ligand>
        <name>substrate</name>
    </ligand>
</feature>
<proteinExistence type="inferred from homology"/>
<feature type="region of interest" description="Disordered" evidence="7">
    <location>
        <begin position="1"/>
        <end position="34"/>
    </location>
</feature>
<dbReference type="GO" id="GO:0017064">
    <property type="term" value="F:fatty acid amide hydrolase activity"/>
    <property type="evidence" value="ECO:0007669"/>
    <property type="project" value="TreeGrafter"/>
</dbReference>
<keyword evidence="10" id="KW-1185">Reference proteome</keyword>
<organism evidence="9 10">
    <name type="scientific">Lentinus brumalis</name>
    <dbReference type="NCBI Taxonomy" id="2498619"/>
    <lineage>
        <taxon>Eukaryota</taxon>
        <taxon>Fungi</taxon>
        <taxon>Dikarya</taxon>
        <taxon>Basidiomycota</taxon>
        <taxon>Agaricomycotina</taxon>
        <taxon>Agaricomycetes</taxon>
        <taxon>Polyporales</taxon>
        <taxon>Polyporaceae</taxon>
        <taxon>Lentinus</taxon>
    </lineage>
</organism>
<evidence type="ECO:0000256" key="5">
    <source>
        <dbReference type="PIRSR" id="PIRSR001221-1"/>
    </source>
</evidence>
<evidence type="ECO:0000313" key="10">
    <source>
        <dbReference type="Proteomes" id="UP000256964"/>
    </source>
</evidence>
<feature type="active site" description="Acyl-ester intermediate" evidence="5">
    <location>
        <position position="215"/>
    </location>
</feature>
<evidence type="ECO:0000256" key="3">
    <source>
        <dbReference type="ARBA" id="ARBA00012922"/>
    </source>
</evidence>
<dbReference type="GO" id="GO:0009062">
    <property type="term" value="P:fatty acid catabolic process"/>
    <property type="evidence" value="ECO:0007669"/>
    <property type="project" value="TreeGrafter"/>
</dbReference>
<feature type="active site" description="Charge relay system" evidence="5">
    <location>
        <position position="191"/>
    </location>
</feature>
<dbReference type="Gene3D" id="3.90.1300.10">
    <property type="entry name" value="Amidase signature (AS) domain"/>
    <property type="match status" value="1"/>
</dbReference>
<evidence type="ECO:0000256" key="2">
    <source>
        <dbReference type="ARBA" id="ARBA00009199"/>
    </source>
</evidence>
<name>A0A371DP18_9APHY</name>
<evidence type="ECO:0000256" key="7">
    <source>
        <dbReference type="SAM" id="MobiDB-lite"/>
    </source>
</evidence>
<evidence type="ECO:0000256" key="4">
    <source>
        <dbReference type="ARBA" id="ARBA00022801"/>
    </source>
</evidence>
<dbReference type="Pfam" id="PF01425">
    <property type="entry name" value="Amidase"/>
    <property type="match status" value="1"/>
</dbReference>
<feature type="domain" description="Amidase" evidence="8">
    <location>
        <begin position="61"/>
        <end position="552"/>
    </location>
</feature>
<dbReference type="FunFam" id="3.90.1300.10:FF:000003">
    <property type="entry name" value="Amidase signature enzyme"/>
    <property type="match status" value="1"/>
</dbReference>
<dbReference type="PANTHER" id="PTHR45847">
    <property type="entry name" value="FATTY ACID AMIDE HYDROLASE"/>
    <property type="match status" value="1"/>
</dbReference>
<evidence type="ECO:0000313" key="9">
    <source>
        <dbReference type="EMBL" id="RDX54271.1"/>
    </source>
</evidence>
<dbReference type="OrthoDB" id="6428749at2759"/>
<dbReference type="InterPro" id="IPR036928">
    <property type="entry name" value="AS_sf"/>
</dbReference>
<dbReference type="InterPro" id="IPR023631">
    <property type="entry name" value="Amidase_dom"/>
</dbReference>
<feature type="active site" description="Charge relay system" evidence="5">
    <location>
        <position position="116"/>
    </location>
</feature>